<reference evidence="1" key="2">
    <citation type="submission" date="2023-05" db="EMBL/GenBank/DDBJ databases">
        <authorList>
            <consortium name="Lawrence Berkeley National Laboratory"/>
            <person name="Steindorff A."/>
            <person name="Hensen N."/>
            <person name="Bonometti L."/>
            <person name="Westerberg I."/>
            <person name="Brannstrom I.O."/>
            <person name="Guillou S."/>
            <person name="Cros-Aarteil S."/>
            <person name="Calhoun S."/>
            <person name="Haridas S."/>
            <person name="Kuo A."/>
            <person name="Mondo S."/>
            <person name="Pangilinan J."/>
            <person name="Riley R."/>
            <person name="Labutti K."/>
            <person name="Andreopoulos B."/>
            <person name="Lipzen A."/>
            <person name="Chen C."/>
            <person name="Yanf M."/>
            <person name="Daum C."/>
            <person name="Ng V."/>
            <person name="Clum A."/>
            <person name="Ohm R."/>
            <person name="Martin F."/>
            <person name="Silar P."/>
            <person name="Natvig D."/>
            <person name="Lalanne C."/>
            <person name="Gautier V."/>
            <person name="Ament-Velasquez S.L."/>
            <person name="Kruys A."/>
            <person name="Hutchinson M.I."/>
            <person name="Powell A.J."/>
            <person name="Barry K."/>
            <person name="Miller A.N."/>
            <person name="Grigoriev I.V."/>
            <person name="Debuchy R."/>
            <person name="Gladieux P."/>
            <person name="Thoren M.H."/>
            <person name="Johannesson H."/>
        </authorList>
    </citation>
    <scope>NUCLEOTIDE SEQUENCE</scope>
    <source>
        <strain evidence="1">CBS 141.50</strain>
    </source>
</reference>
<organism evidence="1 2">
    <name type="scientific">Dichotomopilus funicola</name>
    <dbReference type="NCBI Taxonomy" id="1934379"/>
    <lineage>
        <taxon>Eukaryota</taxon>
        <taxon>Fungi</taxon>
        <taxon>Dikarya</taxon>
        <taxon>Ascomycota</taxon>
        <taxon>Pezizomycotina</taxon>
        <taxon>Sordariomycetes</taxon>
        <taxon>Sordariomycetidae</taxon>
        <taxon>Sordariales</taxon>
        <taxon>Chaetomiaceae</taxon>
        <taxon>Dichotomopilus</taxon>
    </lineage>
</organism>
<dbReference type="RefSeq" id="XP_062635281.1">
    <property type="nucleotide sequence ID" value="XM_062784318.1"/>
</dbReference>
<gene>
    <name evidence="1" type="ORF">C8A04DRAFT_38695</name>
</gene>
<sequence length="227" mass="26590">MDVPDIVDPTSAAAVDATNTTDHDSPVRVLVQTQTHHVPGDKSTRFGERSNAMLSLICQHVWQREFDKFRERPWDYHCHFALDNVECWFLVDHHGPDPIPPADPPIVWYRWTGTEFITIQIPLPGKVRRELRHYPFERIPHHCLIQKVPVRPPRRIYKSRDEEVRVKRHMLRGTLLENLYLTDELLQFAQDFPDGAEWVKARVPPKLWAKAEEKMKLLLGPEGPYLD</sequence>
<keyword evidence="2" id="KW-1185">Reference proteome</keyword>
<reference evidence="1" key="1">
    <citation type="journal article" date="2023" name="Mol. Phylogenet. Evol.">
        <title>Genome-scale phylogeny and comparative genomics of the fungal order Sordariales.</title>
        <authorList>
            <person name="Hensen N."/>
            <person name="Bonometti L."/>
            <person name="Westerberg I."/>
            <person name="Brannstrom I.O."/>
            <person name="Guillou S."/>
            <person name="Cros-Aarteil S."/>
            <person name="Calhoun S."/>
            <person name="Haridas S."/>
            <person name="Kuo A."/>
            <person name="Mondo S."/>
            <person name="Pangilinan J."/>
            <person name="Riley R."/>
            <person name="LaButti K."/>
            <person name="Andreopoulos B."/>
            <person name="Lipzen A."/>
            <person name="Chen C."/>
            <person name="Yan M."/>
            <person name="Daum C."/>
            <person name="Ng V."/>
            <person name="Clum A."/>
            <person name="Steindorff A."/>
            <person name="Ohm R.A."/>
            <person name="Martin F."/>
            <person name="Silar P."/>
            <person name="Natvig D.O."/>
            <person name="Lalanne C."/>
            <person name="Gautier V."/>
            <person name="Ament-Velasquez S.L."/>
            <person name="Kruys A."/>
            <person name="Hutchinson M.I."/>
            <person name="Powell A.J."/>
            <person name="Barry K."/>
            <person name="Miller A.N."/>
            <person name="Grigoriev I.V."/>
            <person name="Debuchy R."/>
            <person name="Gladieux P."/>
            <person name="Hiltunen Thoren M."/>
            <person name="Johannesson H."/>
        </authorList>
    </citation>
    <scope>NUCLEOTIDE SEQUENCE</scope>
    <source>
        <strain evidence="1">CBS 141.50</strain>
    </source>
</reference>
<dbReference type="AlphaFoldDB" id="A0AAN6UZF9"/>
<proteinExistence type="predicted"/>
<evidence type="ECO:0000313" key="2">
    <source>
        <dbReference type="Proteomes" id="UP001302676"/>
    </source>
</evidence>
<protein>
    <submittedName>
        <fullName evidence="1">Uncharacterized protein</fullName>
    </submittedName>
</protein>
<dbReference type="GeneID" id="87820931"/>
<evidence type="ECO:0000313" key="1">
    <source>
        <dbReference type="EMBL" id="KAK4141910.1"/>
    </source>
</evidence>
<dbReference type="Proteomes" id="UP001302676">
    <property type="component" value="Unassembled WGS sequence"/>
</dbReference>
<comment type="caution">
    <text evidence="1">The sequence shown here is derived from an EMBL/GenBank/DDBJ whole genome shotgun (WGS) entry which is preliminary data.</text>
</comment>
<name>A0AAN6UZF9_9PEZI</name>
<dbReference type="EMBL" id="MU853604">
    <property type="protein sequence ID" value="KAK4141910.1"/>
    <property type="molecule type" value="Genomic_DNA"/>
</dbReference>
<accession>A0AAN6UZF9</accession>